<gene>
    <name evidence="2" type="ORF">NCTC7304_02328</name>
</gene>
<evidence type="ECO:0000256" key="1">
    <source>
        <dbReference type="SAM" id="SignalP"/>
    </source>
</evidence>
<proteinExistence type="predicted"/>
<name>A0A379STE0_SALER</name>
<accession>A0A379STE0</accession>
<organism evidence="2 3">
    <name type="scientific">Salmonella enterica subsp. arizonae</name>
    <dbReference type="NCBI Taxonomy" id="59203"/>
    <lineage>
        <taxon>Bacteria</taxon>
        <taxon>Pseudomonadati</taxon>
        <taxon>Pseudomonadota</taxon>
        <taxon>Gammaproteobacteria</taxon>
        <taxon>Enterobacterales</taxon>
        <taxon>Enterobacteriaceae</taxon>
        <taxon>Salmonella</taxon>
    </lineage>
</organism>
<dbReference type="EMBL" id="UGXD01000002">
    <property type="protein sequence ID" value="SUG32872.1"/>
    <property type="molecule type" value="Genomic_DNA"/>
</dbReference>
<keyword evidence="1" id="KW-0732">Signal</keyword>
<dbReference type="Proteomes" id="UP000254762">
    <property type="component" value="Unassembled WGS sequence"/>
</dbReference>
<sequence length="94" mass="10583">MAVWPHALSGVAMFLVSSVYAGDDALPPPPDGEVMNEQAVFHLTLIINHFDSKQVVPSRGDRMIFMLPAWIYNVPDCLPISCRRERLICRNCLE</sequence>
<evidence type="ECO:0000313" key="3">
    <source>
        <dbReference type="Proteomes" id="UP000254762"/>
    </source>
</evidence>
<feature type="signal peptide" evidence="1">
    <location>
        <begin position="1"/>
        <end position="21"/>
    </location>
</feature>
<evidence type="ECO:0000313" key="2">
    <source>
        <dbReference type="EMBL" id="SUG32872.1"/>
    </source>
</evidence>
<protein>
    <submittedName>
        <fullName evidence="2">Uncharacterized protein</fullName>
    </submittedName>
</protein>
<feature type="chain" id="PRO_5016648555" evidence="1">
    <location>
        <begin position="22"/>
        <end position="94"/>
    </location>
</feature>
<reference evidence="2 3" key="1">
    <citation type="submission" date="2018-06" db="EMBL/GenBank/DDBJ databases">
        <authorList>
            <consortium name="Pathogen Informatics"/>
            <person name="Doyle S."/>
        </authorList>
    </citation>
    <scope>NUCLEOTIDE SEQUENCE [LARGE SCALE GENOMIC DNA]</scope>
    <source>
        <strain evidence="2 3">NCTC7304</strain>
    </source>
</reference>
<dbReference type="AlphaFoldDB" id="A0A379STE0"/>